<protein>
    <recommendedName>
        <fullName evidence="6">Delta 8-(E)-sphingolipid desaturase</fullName>
        <ecNumber evidence="5">1.14.19.18</ecNumber>
    </recommendedName>
</protein>
<evidence type="ECO:0000256" key="3">
    <source>
        <dbReference type="ARBA" id="ARBA00004991"/>
    </source>
</evidence>
<feature type="compositionally biased region" description="Polar residues" evidence="16">
    <location>
        <begin position="101"/>
        <end position="115"/>
    </location>
</feature>
<dbReference type="PANTHER" id="PTHR19353">
    <property type="entry name" value="FATTY ACID DESATURASE 2"/>
    <property type="match status" value="1"/>
</dbReference>
<evidence type="ECO:0000259" key="18">
    <source>
        <dbReference type="PROSITE" id="PS50255"/>
    </source>
</evidence>
<dbReference type="Pfam" id="PF00173">
    <property type="entry name" value="Cyt-b5"/>
    <property type="match status" value="1"/>
</dbReference>
<dbReference type="PIRSF" id="PIRSF015921">
    <property type="entry name" value="FA_sphinglp_des"/>
    <property type="match status" value="1"/>
</dbReference>
<keyword evidence="13" id="KW-0408">Iron</keyword>
<feature type="transmembrane region" description="Helical" evidence="17">
    <location>
        <begin position="244"/>
        <end position="266"/>
    </location>
</feature>
<dbReference type="SMART" id="SM01117">
    <property type="entry name" value="Cyt-b5"/>
    <property type="match status" value="1"/>
</dbReference>
<dbReference type="InterPro" id="IPR005804">
    <property type="entry name" value="FA_desaturase_dom"/>
</dbReference>
<name>A0A8K0NQE1_9TREE</name>
<evidence type="ECO:0000256" key="6">
    <source>
        <dbReference type="ARBA" id="ARBA00016939"/>
    </source>
</evidence>
<evidence type="ECO:0000256" key="7">
    <source>
        <dbReference type="ARBA" id="ARBA00022617"/>
    </source>
</evidence>
<feature type="transmembrane region" description="Helical" evidence="17">
    <location>
        <begin position="388"/>
        <end position="407"/>
    </location>
</feature>
<evidence type="ECO:0000256" key="10">
    <source>
        <dbReference type="ARBA" id="ARBA00022919"/>
    </source>
</evidence>
<dbReference type="Gene3D" id="3.10.120.10">
    <property type="entry name" value="Cytochrome b5-like heme/steroid binding domain"/>
    <property type="match status" value="1"/>
</dbReference>
<dbReference type="GO" id="GO:0016020">
    <property type="term" value="C:membrane"/>
    <property type="evidence" value="ECO:0007669"/>
    <property type="project" value="UniProtKB-SubCell"/>
</dbReference>
<evidence type="ECO:0000256" key="13">
    <source>
        <dbReference type="ARBA" id="ARBA00023004"/>
    </source>
</evidence>
<evidence type="ECO:0000256" key="12">
    <source>
        <dbReference type="ARBA" id="ARBA00023002"/>
    </source>
</evidence>
<proteinExistence type="inferred from homology"/>
<dbReference type="PANTHER" id="PTHR19353:SF30">
    <property type="entry name" value="DELTA 8-(E)-SPHINGOLIPID DESATURASE"/>
    <property type="match status" value="1"/>
</dbReference>
<keyword evidence="11 17" id="KW-1133">Transmembrane helix</keyword>
<feature type="region of interest" description="Disordered" evidence="16">
    <location>
        <begin position="96"/>
        <end position="139"/>
    </location>
</feature>
<evidence type="ECO:0000256" key="11">
    <source>
        <dbReference type="ARBA" id="ARBA00022989"/>
    </source>
</evidence>
<evidence type="ECO:0000256" key="15">
    <source>
        <dbReference type="ARBA" id="ARBA00023136"/>
    </source>
</evidence>
<gene>
    <name evidence="19" type="ORF">FFLO_06502</name>
</gene>
<dbReference type="CDD" id="cd03506">
    <property type="entry name" value="Delta6-FADS-like"/>
    <property type="match status" value="1"/>
</dbReference>
<evidence type="ECO:0000256" key="9">
    <source>
        <dbReference type="ARBA" id="ARBA00022723"/>
    </source>
</evidence>
<comment type="subcellular location">
    <subcellularLocation>
        <location evidence="1">Membrane</location>
        <topology evidence="1">Multi-pass membrane protein</topology>
    </subcellularLocation>
</comment>
<comment type="similarity">
    <text evidence="4">Belongs to the fatty acid desaturase type 1 family.</text>
</comment>
<dbReference type="Pfam" id="PF00487">
    <property type="entry name" value="FA_desaturase"/>
    <property type="match status" value="1"/>
</dbReference>
<dbReference type="SUPFAM" id="SSF55856">
    <property type="entry name" value="Cytochrome b5-like heme/steroid binding domain"/>
    <property type="match status" value="1"/>
</dbReference>
<keyword evidence="14" id="KW-0443">Lipid metabolism</keyword>
<keyword evidence="12" id="KW-0560">Oxidoreductase</keyword>
<evidence type="ECO:0000313" key="20">
    <source>
        <dbReference type="Proteomes" id="UP000812966"/>
    </source>
</evidence>
<sequence>MIAEGHIIVVYEGQVLNLDGWMDKHPGGKLPLMHMIGVEAGSEINAYHSESTLKRMTAYRIGRVDGHWKNFLPPIRGGVFRKLAVHDCHDRACGTACTGASGDSENDSVQDSGYWSATDESEAEASSAQSEVQGADDAEAVGLRRRPGIDKGLAEYPSPDVETQRVVAEKFKALHKRVQDEGFYTCRYRNYAKEMVRYTLLFSLFIGFLRSGYYFTSAMFLGFFWQQIMFTAHDAGHRGITGKFIPDTLVGIFIADFCCGLSIGWWKSSHNVHHLVTNSPEHDPDTQNVPIFATCPSQFRDSHSSYYDFTYVWDKAGELMVPYQKYTYYPIMAVARFNLYILSWCHLLSRRSKPLGAAAWTRPAELVGMTCYWFVFGYLLVLKTLPDWYTRVGFVLISHMITMLLHVQITLSHWGMPTSDLGTDESFAQRQLRTTMDVLCPAWMDFVHGGLQFQAIHHLFPRVPRHNLRSLQPIVEEFCVETGVRYNIHGFVEGNACVLSKLKDISHQLHMLSKCQDHMAETGESGL</sequence>
<feature type="transmembrane region" description="Helical" evidence="17">
    <location>
        <begin position="326"/>
        <end position="345"/>
    </location>
</feature>
<dbReference type="AlphaFoldDB" id="A0A8K0NQE1"/>
<feature type="transmembrane region" description="Helical" evidence="17">
    <location>
        <begin position="200"/>
        <end position="224"/>
    </location>
</feature>
<evidence type="ECO:0000313" key="19">
    <source>
        <dbReference type="EMBL" id="KAG7527934.1"/>
    </source>
</evidence>
<dbReference type="UniPathway" id="UPA00222"/>
<evidence type="ECO:0000256" key="5">
    <source>
        <dbReference type="ARBA" id="ARBA00012019"/>
    </source>
</evidence>
<feature type="domain" description="Cytochrome b5 heme-binding" evidence="18">
    <location>
        <begin position="9"/>
        <end position="65"/>
    </location>
</feature>
<comment type="pathway">
    <text evidence="3">Sphingolipid metabolism.</text>
</comment>
<evidence type="ECO:0000256" key="2">
    <source>
        <dbReference type="ARBA" id="ARBA00004760"/>
    </source>
</evidence>
<comment type="caution">
    <text evidence="19">The sequence shown here is derived from an EMBL/GenBank/DDBJ whole genome shotgun (WGS) entry which is preliminary data.</text>
</comment>
<dbReference type="EC" id="1.14.19.18" evidence="5"/>
<dbReference type="Proteomes" id="UP000812966">
    <property type="component" value="Unassembled WGS sequence"/>
</dbReference>
<dbReference type="GO" id="GO:0006665">
    <property type="term" value="P:sphingolipid metabolic process"/>
    <property type="evidence" value="ECO:0007669"/>
    <property type="project" value="UniProtKB-UniPathway"/>
</dbReference>
<keyword evidence="15 17" id="KW-0472">Membrane</keyword>
<keyword evidence="9" id="KW-0479">Metal-binding</keyword>
<dbReference type="InterPro" id="IPR012171">
    <property type="entry name" value="Fatty_acid_desaturase"/>
</dbReference>
<reference evidence="19" key="1">
    <citation type="submission" date="2020-04" db="EMBL/GenBank/DDBJ databases">
        <title>Analysis of mating type loci in Filobasidium floriforme.</title>
        <authorList>
            <person name="Nowrousian M."/>
        </authorList>
    </citation>
    <scope>NUCLEOTIDE SEQUENCE</scope>
    <source>
        <strain evidence="19">CBS 6242</strain>
    </source>
</reference>
<dbReference type="EMBL" id="JABELV010000218">
    <property type="protein sequence ID" value="KAG7527934.1"/>
    <property type="molecule type" value="Genomic_DNA"/>
</dbReference>
<dbReference type="GO" id="GO:0046872">
    <property type="term" value="F:metal ion binding"/>
    <property type="evidence" value="ECO:0007669"/>
    <property type="project" value="UniProtKB-KW"/>
</dbReference>
<evidence type="ECO:0000256" key="4">
    <source>
        <dbReference type="ARBA" id="ARBA00009295"/>
    </source>
</evidence>
<evidence type="ECO:0000256" key="17">
    <source>
        <dbReference type="SAM" id="Phobius"/>
    </source>
</evidence>
<dbReference type="PROSITE" id="PS50255">
    <property type="entry name" value="CYTOCHROME_B5_2"/>
    <property type="match status" value="1"/>
</dbReference>
<evidence type="ECO:0000256" key="16">
    <source>
        <dbReference type="SAM" id="MobiDB-lite"/>
    </source>
</evidence>
<comment type="pathway">
    <text evidence="2">Lipid metabolism; sphingolipid metabolism.</text>
</comment>
<keyword evidence="20" id="KW-1185">Reference proteome</keyword>
<dbReference type="InterPro" id="IPR001199">
    <property type="entry name" value="Cyt_B5-like_heme/steroid-bd"/>
</dbReference>
<dbReference type="GO" id="GO:0016717">
    <property type="term" value="F:oxidoreductase activity, acting on paired donors, with oxidation of a pair of donors resulting in the reduction of molecular oxygen to two molecules of water"/>
    <property type="evidence" value="ECO:0007669"/>
    <property type="project" value="TreeGrafter"/>
</dbReference>
<evidence type="ECO:0000256" key="14">
    <source>
        <dbReference type="ARBA" id="ARBA00023098"/>
    </source>
</evidence>
<dbReference type="InterPro" id="IPR036400">
    <property type="entry name" value="Cyt_B5-like_heme/steroid_sf"/>
</dbReference>
<evidence type="ECO:0000256" key="1">
    <source>
        <dbReference type="ARBA" id="ARBA00004141"/>
    </source>
</evidence>
<organism evidence="19 20">
    <name type="scientific">Filobasidium floriforme</name>
    <dbReference type="NCBI Taxonomy" id="5210"/>
    <lineage>
        <taxon>Eukaryota</taxon>
        <taxon>Fungi</taxon>
        <taxon>Dikarya</taxon>
        <taxon>Basidiomycota</taxon>
        <taxon>Agaricomycotina</taxon>
        <taxon>Tremellomycetes</taxon>
        <taxon>Filobasidiales</taxon>
        <taxon>Filobasidiaceae</taxon>
        <taxon>Filobasidium</taxon>
    </lineage>
</organism>
<keyword evidence="8 17" id="KW-0812">Transmembrane</keyword>
<keyword evidence="7" id="KW-0349">Heme</keyword>
<accession>A0A8K0NQE1</accession>
<evidence type="ECO:0000256" key="8">
    <source>
        <dbReference type="ARBA" id="ARBA00022692"/>
    </source>
</evidence>
<keyword evidence="10" id="KW-0746">Sphingolipid metabolism</keyword>
<feature type="transmembrane region" description="Helical" evidence="17">
    <location>
        <begin position="366"/>
        <end position="382"/>
    </location>
</feature>